<dbReference type="Pfam" id="PF00486">
    <property type="entry name" value="Trans_reg_C"/>
    <property type="match status" value="1"/>
</dbReference>
<name>A0A3D9HWZ7_9PROT</name>
<dbReference type="AlphaFoldDB" id="A0A3D9HWZ7"/>
<evidence type="ECO:0000256" key="2">
    <source>
        <dbReference type="PROSITE-ProRule" id="PRU00169"/>
    </source>
</evidence>
<protein>
    <submittedName>
        <fullName evidence="6">Winged helix family two component transcriptional regulator</fullName>
    </submittedName>
</protein>
<dbReference type="PROSITE" id="PS50110">
    <property type="entry name" value="RESPONSE_REGULATORY"/>
    <property type="match status" value="1"/>
</dbReference>
<dbReference type="InterPro" id="IPR016032">
    <property type="entry name" value="Sig_transdc_resp-reg_C-effctor"/>
</dbReference>
<dbReference type="CDD" id="cd00383">
    <property type="entry name" value="trans_reg_C"/>
    <property type="match status" value="1"/>
</dbReference>
<dbReference type="Pfam" id="PF00072">
    <property type="entry name" value="Response_reg"/>
    <property type="match status" value="1"/>
</dbReference>
<evidence type="ECO:0000313" key="6">
    <source>
        <dbReference type="EMBL" id="RED53939.1"/>
    </source>
</evidence>
<gene>
    <name evidence="6" type="ORF">DFP90_101738</name>
</gene>
<dbReference type="PROSITE" id="PS51755">
    <property type="entry name" value="OMPR_PHOB"/>
    <property type="match status" value="1"/>
</dbReference>
<dbReference type="Gene3D" id="1.10.10.10">
    <property type="entry name" value="Winged helix-like DNA-binding domain superfamily/Winged helix DNA-binding domain"/>
    <property type="match status" value="1"/>
</dbReference>
<accession>A0A3D9HWZ7</accession>
<dbReference type="InterPro" id="IPR001867">
    <property type="entry name" value="OmpR/PhoB-type_DNA-bd"/>
</dbReference>
<evidence type="ECO:0000256" key="3">
    <source>
        <dbReference type="PROSITE-ProRule" id="PRU01091"/>
    </source>
</evidence>
<dbReference type="InterPro" id="IPR039420">
    <property type="entry name" value="WalR-like"/>
</dbReference>
<dbReference type="Gene3D" id="3.40.50.2300">
    <property type="match status" value="1"/>
</dbReference>
<feature type="modified residue" description="4-aspartylphosphate" evidence="2">
    <location>
        <position position="51"/>
    </location>
</feature>
<feature type="domain" description="OmpR/PhoB-type" evidence="5">
    <location>
        <begin position="124"/>
        <end position="222"/>
    </location>
</feature>
<proteinExistence type="predicted"/>
<feature type="DNA-binding region" description="OmpR/PhoB-type" evidence="3">
    <location>
        <begin position="124"/>
        <end position="222"/>
    </location>
</feature>
<evidence type="ECO:0000259" key="4">
    <source>
        <dbReference type="PROSITE" id="PS50110"/>
    </source>
</evidence>
<dbReference type="InterPro" id="IPR011006">
    <property type="entry name" value="CheY-like_superfamily"/>
</dbReference>
<reference evidence="6 7" key="1">
    <citation type="submission" date="2018-07" db="EMBL/GenBank/DDBJ databases">
        <title>Genomic Encyclopedia of Type Strains, Phase III (KMG-III): the genomes of soil and plant-associated and newly described type strains.</title>
        <authorList>
            <person name="Whitman W."/>
        </authorList>
    </citation>
    <scope>NUCLEOTIDE SEQUENCE [LARGE SCALE GENOMIC DNA]</scope>
    <source>
        <strain evidence="6 7">CECT 8488</strain>
    </source>
</reference>
<dbReference type="CDD" id="cd17624">
    <property type="entry name" value="REC_OmpR_PmrA-like"/>
    <property type="match status" value="1"/>
</dbReference>
<dbReference type="PANTHER" id="PTHR48111:SF36">
    <property type="entry name" value="TRANSCRIPTIONAL REGULATORY PROTEIN CUTR"/>
    <property type="match status" value="1"/>
</dbReference>
<dbReference type="GO" id="GO:0032993">
    <property type="term" value="C:protein-DNA complex"/>
    <property type="evidence" value="ECO:0007669"/>
    <property type="project" value="TreeGrafter"/>
</dbReference>
<organism evidence="6 7">
    <name type="scientific">Aestuariispira insulae</name>
    <dbReference type="NCBI Taxonomy" id="1461337"/>
    <lineage>
        <taxon>Bacteria</taxon>
        <taxon>Pseudomonadati</taxon>
        <taxon>Pseudomonadota</taxon>
        <taxon>Alphaproteobacteria</taxon>
        <taxon>Rhodospirillales</taxon>
        <taxon>Kiloniellaceae</taxon>
        <taxon>Aestuariispira</taxon>
    </lineage>
</organism>
<dbReference type="OrthoDB" id="9802426at2"/>
<dbReference type="PANTHER" id="PTHR48111">
    <property type="entry name" value="REGULATOR OF RPOS"/>
    <property type="match status" value="1"/>
</dbReference>
<keyword evidence="2" id="KW-0597">Phosphoprotein</keyword>
<dbReference type="GO" id="GO:0005829">
    <property type="term" value="C:cytosol"/>
    <property type="evidence" value="ECO:0007669"/>
    <property type="project" value="TreeGrafter"/>
</dbReference>
<dbReference type="SUPFAM" id="SSF46894">
    <property type="entry name" value="C-terminal effector domain of the bipartite response regulators"/>
    <property type="match status" value="1"/>
</dbReference>
<dbReference type="RefSeq" id="WP_115935038.1">
    <property type="nucleotide sequence ID" value="NZ_QRDW01000001.1"/>
</dbReference>
<keyword evidence="7" id="KW-1185">Reference proteome</keyword>
<dbReference type="Gene3D" id="6.10.250.690">
    <property type="match status" value="1"/>
</dbReference>
<dbReference type="InterPro" id="IPR001789">
    <property type="entry name" value="Sig_transdc_resp-reg_receiver"/>
</dbReference>
<dbReference type="GO" id="GO:0000156">
    <property type="term" value="F:phosphorelay response regulator activity"/>
    <property type="evidence" value="ECO:0007669"/>
    <property type="project" value="TreeGrafter"/>
</dbReference>
<dbReference type="Proteomes" id="UP000256845">
    <property type="component" value="Unassembled WGS sequence"/>
</dbReference>
<feature type="domain" description="Response regulatory" evidence="4">
    <location>
        <begin position="2"/>
        <end position="116"/>
    </location>
</feature>
<dbReference type="SMART" id="SM00862">
    <property type="entry name" value="Trans_reg_C"/>
    <property type="match status" value="1"/>
</dbReference>
<keyword evidence="1 3" id="KW-0238">DNA-binding</keyword>
<dbReference type="EMBL" id="QRDW01000001">
    <property type="protein sequence ID" value="RED53939.1"/>
    <property type="molecule type" value="Genomic_DNA"/>
</dbReference>
<evidence type="ECO:0000256" key="1">
    <source>
        <dbReference type="ARBA" id="ARBA00023125"/>
    </source>
</evidence>
<dbReference type="GO" id="GO:0006355">
    <property type="term" value="P:regulation of DNA-templated transcription"/>
    <property type="evidence" value="ECO:0007669"/>
    <property type="project" value="InterPro"/>
</dbReference>
<comment type="caution">
    <text evidence="6">The sequence shown here is derived from an EMBL/GenBank/DDBJ whole genome shotgun (WGS) entry which is preliminary data.</text>
</comment>
<dbReference type="InterPro" id="IPR036388">
    <property type="entry name" value="WH-like_DNA-bd_sf"/>
</dbReference>
<sequence>MRLLFVEDNPDLMELVPKGLSREGFTVDHVAGVEDAYAALETTRYDALILDLGLPDGEGLDVLRRLRGGGGEAPVLILTARDGLEDRLTGLNSGADDYLIKPFALEELVARIRALLRRPGGVLGVTLNLAAVTLDTVARDASVNGVSLKLPRRELDILETLMRRAGQVVPKAVIEDRLYGFDDELSSNAVEVNMSRLRKNLEKAGTGITIHTVRGVGYLATGGEGA</sequence>
<dbReference type="SUPFAM" id="SSF52172">
    <property type="entry name" value="CheY-like"/>
    <property type="match status" value="1"/>
</dbReference>
<dbReference type="GO" id="GO:0000976">
    <property type="term" value="F:transcription cis-regulatory region binding"/>
    <property type="evidence" value="ECO:0007669"/>
    <property type="project" value="TreeGrafter"/>
</dbReference>
<dbReference type="SMART" id="SM00448">
    <property type="entry name" value="REC"/>
    <property type="match status" value="1"/>
</dbReference>
<evidence type="ECO:0000313" key="7">
    <source>
        <dbReference type="Proteomes" id="UP000256845"/>
    </source>
</evidence>
<evidence type="ECO:0000259" key="5">
    <source>
        <dbReference type="PROSITE" id="PS51755"/>
    </source>
</evidence>